<dbReference type="AlphaFoldDB" id="A0A098S0H6"/>
<comment type="caution">
    <text evidence="5">The sequence shown here is derived from an EMBL/GenBank/DDBJ whole genome shotgun (WGS) entry which is preliminary data.</text>
</comment>
<dbReference type="Gene3D" id="3.40.1780.10">
    <property type="entry name" value="QueA-like"/>
    <property type="match status" value="2"/>
</dbReference>
<dbReference type="InterPro" id="IPR003699">
    <property type="entry name" value="QueA"/>
</dbReference>
<gene>
    <name evidence="5" type="ORF">IX84_26530</name>
</gene>
<keyword evidence="1" id="KW-0963">Cytoplasm</keyword>
<dbReference type="SUPFAM" id="SSF111337">
    <property type="entry name" value="QueA-like"/>
    <property type="match status" value="1"/>
</dbReference>
<keyword evidence="6" id="KW-1185">Reference proteome</keyword>
<keyword evidence="3" id="KW-0949">S-adenosyl-L-methionine</keyword>
<dbReference type="Pfam" id="PF02547">
    <property type="entry name" value="Queuosine_synth"/>
    <property type="match status" value="2"/>
</dbReference>
<accession>A0A098S0H6</accession>
<dbReference type="EMBL" id="JPOS01000084">
    <property type="protein sequence ID" value="KGE85646.1"/>
    <property type="molecule type" value="Genomic_DNA"/>
</dbReference>
<organism evidence="5 6">
    <name type="scientific">Phaeodactylibacter xiamenensis</name>
    <dbReference type="NCBI Taxonomy" id="1524460"/>
    <lineage>
        <taxon>Bacteria</taxon>
        <taxon>Pseudomonadati</taxon>
        <taxon>Bacteroidota</taxon>
        <taxon>Saprospiria</taxon>
        <taxon>Saprospirales</taxon>
        <taxon>Haliscomenobacteraceae</taxon>
        <taxon>Phaeodactylibacter</taxon>
    </lineage>
</organism>
<evidence type="ECO:0000313" key="6">
    <source>
        <dbReference type="Proteomes" id="UP000029736"/>
    </source>
</evidence>
<keyword evidence="4" id="KW-0671">Queuosine biosynthesis</keyword>
<name>A0A098S0H6_9BACT</name>
<evidence type="ECO:0000313" key="5">
    <source>
        <dbReference type="EMBL" id="KGE85646.1"/>
    </source>
</evidence>
<dbReference type="InterPro" id="IPR036100">
    <property type="entry name" value="QueA_sf"/>
</dbReference>
<dbReference type="GO" id="GO:0051075">
    <property type="term" value="F:S-adenosylmethionine:tRNA ribosyltransferase-isomerase activity"/>
    <property type="evidence" value="ECO:0007669"/>
    <property type="project" value="TreeGrafter"/>
</dbReference>
<evidence type="ECO:0000256" key="4">
    <source>
        <dbReference type="ARBA" id="ARBA00022785"/>
    </source>
</evidence>
<keyword evidence="2 5" id="KW-0808">Transferase</keyword>
<proteinExistence type="predicted"/>
<dbReference type="PANTHER" id="PTHR30307">
    <property type="entry name" value="S-ADENOSYLMETHIONINE:TRNA RIBOSYLTRANSFERASE-ISOMERASE"/>
    <property type="match status" value="1"/>
</dbReference>
<evidence type="ECO:0000256" key="2">
    <source>
        <dbReference type="ARBA" id="ARBA00022679"/>
    </source>
</evidence>
<reference evidence="5 6" key="1">
    <citation type="journal article" date="2014" name="Int. J. Syst. Evol. Microbiol.">
        <title>Phaeodactylibacter xiamenensis gen. nov., sp. nov., a member of the family Saprospiraceae isolated from the marine alga Phaeodactylum tricornutum.</title>
        <authorList>
            <person name="Chen Z.Jr."/>
            <person name="Lei X."/>
            <person name="Lai Q."/>
            <person name="Li Y."/>
            <person name="Zhang B."/>
            <person name="Zhang J."/>
            <person name="Zhang H."/>
            <person name="Yang L."/>
            <person name="Zheng W."/>
            <person name="Tian Y."/>
            <person name="Yu Z."/>
            <person name="Xu H.Jr."/>
            <person name="Zheng T."/>
        </authorList>
    </citation>
    <scope>NUCLEOTIDE SEQUENCE [LARGE SCALE GENOMIC DNA]</scope>
    <source>
        <strain evidence="5 6">KD52</strain>
    </source>
</reference>
<dbReference type="PANTHER" id="PTHR30307:SF0">
    <property type="entry name" value="S-ADENOSYLMETHIONINE:TRNA RIBOSYLTRANSFERASE-ISOMERASE"/>
    <property type="match status" value="1"/>
</dbReference>
<protein>
    <submittedName>
        <fullName evidence="5">S-adenosylmethionine tRNA ribosyltransferase</fullName>
    </submittedName>
</protein>
<sequence>MRTNYQSLVDPKSINIKNFSYELPESRIAKFPLEERDASKLLYYNGGKIDAHSFRALPELLPEGALLVFNNTKVIHARLHFTLPNDKRLEILCLEPLAPAEYQQNFSSAQKVRWKCLVGGNRKWKTGVIEKTITTELGDVQLQATRIGRMENAFEVEFEWNDDRIAFGSLLAAAGIIPLPPYLNRENVPEDEDRYQTVYAKTKGSVAAPTAGLHFTDRVFDDLKEKGISTLEVTLHVGAGTFKPVSAEALADHHMHEESIYINLATLNTLIAHLEQGKPIIPVGTTSMRLLESLYWHGQSLCSGQPASFIDVQQWTPYEEGKRPSTLESFQAVRQAMEAQQQETVQGYTQLIIAPGYTFRVCNGIITNFHQPQSTLLLLIAALIGEDWKKVYDFALSEGFRFLSYGDSSLLLPGSQN</sequence>
<dbReference type="InterPro" id="IPR042118">
    <property type="entry name" value="QueA_dom1"/>
</dbReference>
<dbReference type="GO" id="GO:0008616">
    <property type="term" value="P:tRNA queuosine(34) biosynthetic process"/>
    <property type="evidence" value="ECO:0007669"/>
    <property type="project" value="UniProtKB-KW"/>
</dbReference>
<dbReference type="Proteomes" id="UP000029736">
    <property type="component" value="Unassembled WGS sequence"/>
</dbReference>
<evidence type="ECO:0000256" key="3">
    <source>
        <dbReference type="ARBA" id="ARBA00022691"/>
    </source>
</evidence>
<dbReference type="STRING" id="1524460.IX84_26530"/>
<evidence type="ECO:0000256" key="1">
    <source>
        <dbReference type="ARBA" id="ARBA00022490"/>
    </source>
</evidence>